<accession>A0A516NPQ0</accession>
<gene>
    <name evidence="1" type="ORF">FOH10_21375</name>
</gene>
<reference evidence="1 2" key="1">
    <citation type="submission" date="2019-07" db="EMBL/GenBank/DDBJ databases">
        <title>Complete Genome Sequence and Methylome Analysis of Nocardia otitidis-caviarum NEB252.</title>
        <authorList>
            <person name="Fomenkov A."/>
            <person name="Anton B.P."/>
            <person name="Vincze T."/>
            <person name="Roberts R.J."/>
        </authorList>
    </citation>
    <scope>NUCLEOTIDE SEQUENCE [LARGE SCALE GENOMIC DNA]</scope>
    <source>
        <strain evidence="1 2">NEB252</strain>
    </source>
</reference>
<dbReference type="GeneID" id="80334912"/>
<evidence type="ECO:0000313" key="1">
    <source>
        <dbReference type="EMBL" id="QDP80882.1"/>
    </source>
</evidence>
<dbReference type="PANTHER" id="PTHR42905">
    <property type="entry name" value="PHOSPHOENOLPYRUVATE CARBOXYLASE"/>
    <property type="match status" value="1"/>
</dbReference>
<dbReference type="SUPFAM" id="SSF51621">
    <property type="entry name" value="Phosphoenolpyruvate/pyruvate domain"/>
    <property type="match status" value="1"/>
</dbReference>
<dbReference type="Pfam" id="PF13714">
    <property type="entry name" value="PEP_mutase"/>
    <property type="match status" value="1"/>
</dbReference>
<keyword evidence="1" id="KW-0670">Pyruvate</keyword>
<dbReference type="EMBL" id="CP041695">
    <property type="protein sequence ID" value="QDP80882.1"/>
    <property type="molecule type" value="Genomic_DNA"/>
</dbReference>
<evidence type="ECO:0000313" key="2">
    <source>
        <dbReference type="Proteomes" id="UP000317039"/>
    </source>
</evidence>
<dbReference type="InterPro" id="IPR040442">
    <property type="entry name" value="Pyrv_kinase-like_dom_sf"/>
</dbReference>
<proteinExistence type="predicted"/>
<name>A0A516NPQ0_9NOCA</name>
<dbReference type="PANTHER" id="PTHR42905:SF16">
    <property type="entry name" value="CARBOXYPHOSPHONOENOLPYRUVATE PHOSPHONOMUTASE-LIKE PROTEIN (AFU_ORTHOLOGUE AFUA_5G07230)"/>
    <property type="match status" value="1"/>
</dbReference>
<dbReference type="GO" id="GO:0016829">
    <property type="term" value="F:lyase activity"/>
    <property type="evidence" value="ECO:0007669"/>
    <property type="project" value="UniProtKB-KW"/>
</dbReference>
<dbReference type="KEGG" id="nod:FOH10_21375"/>
<dbReference type="InterPro" id="IPR039556">
    <property type="entry name" value="ICL/PEPM"/>
</dbReference>
<dbReference type="CDD" id="cd00377">
    <property type="entry name" value="ICL_PEPM"/>
    <property type="match status" value="1"/>
</dbReference>
<dbReference type="RefSeq" id="WP_143982072.1">
    <property type="nucleotide sequence ID" value="NZ_CP041695.1"/>
</dbReference>
<dbReference type="InterPro" id="IPR015813">
    <property type="entry name" value="Pyrv/PenolPyrv_kinase-like_dom"/>
</dbReference>
<organism evidence="1 2">
    <name type="scientific">Nocardia otitidiscaviarum</name>
    <dbReference type="NCBI Taxonomy" id="1823"/>
    <lineage>
        <taxon>Bacteria</taxon>
        <taxon>Bacillati</taxon>
        <taxon>Actinomycetota</taxon>
        <taxon>Actinomycetes</taxon>
        <taxon>Mycobacteriales</taxon>
        <taxon>Nocardiaceae</taxon>
        <taxon>Nocardia</taxon>
    </lineage>
</organism>
<keyword evidence="1" id="KW-0456">Lyase</keyword>
<protein>
    <submittedName>
        <fullName evidence="1">Isocitrate lyase/phosphoenolpyruvate mutase family protein</fullName>
    </submittedName>
</protein>
<dbReference type="AlphaFoldDB" id="A0A516NPQ0"/>
<sequence>MTNTFRDLHFHDEPLLLPNAWDFGSAALLAAAGFPAVGTTSLGIAAAAGLPDGIGATAAETRTLARRLARLPIPVTVDIEAGFHTDPAEIAAFVADLAEFGTAGVNVEDGRTGTALADADHQADIIRAIKTRTPDIFVNARVDTYWLRMDRTSTISRARKYTEAGADGVFVPGVTDLTEIAQFARAVPVPLNVLYSTDGPNTSELAAAGVRRISTGSLLYRRALGAAVEAFRAVRTGQAVVGKTPTYSEIQLSISDPGHRVAR</sequence>
<dbReference type="Gene3D" id="3.20.20.60">
    <property type="entry name" value="Phosphoenolpyruvate-binding domains"/>
    <property type="match status" value="1"/>
</dbReference>
<dbReference type="Proteomes" id="UP000317039">
    <property type="component" value="Chromosome"/>
</dbReference>